<organism evidence="1">
    <name type="scientific">marine sediment metagenome</name>
    <dbReference type="NCBI Taxonomy" id="412755"/>
    <lineage>
        <taxon>unclassified sequences</taxon>
        <taxon>metagenomes</taxon>
        <taxon>ecological metagenomes</taxon>
    </lineage>
</organism>
<proteinExistence type="predicted"/>
<comment type="caution">
    <text evidence="1">The sequence shown here is derived from an EMBL/GenBank/DDBJ whole genome shotgun (WGS) entry which is preliminary data.</text>
</comment>
<sequence>DRWLVYVSQFDGKDFGYTFEGNSGKKFHDMYIDEELKMQKQAEEDGKSYMPCVPFGQRNKIDIFDDSLEFMSLDKRRTYWERGMNPVLMVESTVRGTRVTLTEKPMEPELFKRYKSWMDGCDGSAISATPTEEEIAANAIRERESMIRKCRRIGYTDDELRKRYPDITPEELAYKPSPYDE</sequence>
<accession>X1AI44</accession>
<dbReference type="AlphaFoldDB" id="X1AI44"/>
<reference evidence="1" key="1">
    <citation type="journal article" date="2014" name="Front. Microbiol.">
        <title>High frequency of phylogenetically diverse reductive dehalogenase-homologous genes in deep subseafloor sedimentary metagenomes.</title>
        <authorList>
            <person name="Kawai M."/>
            <person name="Futagami T."/>
            <person name="Toyoda A."/>
            <person name="Takaki Y."/>
            <person name="Nishi S."/>
            <person name="Hori S."/>
            <person name="Arai W."/>
            <person name="Tsubouchi T."/>
            <person name="Morono Y."/>
            <person name="Uchiyama I."/>
            <person name="Ito T."/>
            <person name="Fujiyama A."/>
            <person name="Inagaki F."/>
            <person name="Takami H."/>
        </authorList>
    </citation>
    <scope>NUCLEOTIDE SEQUENCE</scope>
    <source>
        <strain evidence="1">Expedition CK06-06</strain>
    </source>
</reference>
<feature type="non-terminal residue" evidence="1">
    <location>
        <position position="1"/>
    </location>
</feature>
<protein>
    <submittedName>
        <fullName evidence="1">Uncharacterized protein</fullName>
    </submittedName>
</protein>
<gene>
    <name evidence="1" type="ORF">S01H4_03818</name>
</gene>
<evidence type="ECO:0000313" key="1">
    <source>
        <dbReference type="EMBL" id="GAG59681.1"/>
    </source>
</evidence>
<dbReference type="EMBL" id="BART01000969">
    <property type="protein sequence ID" value="GAG59681.1"/>
    <property type="molecule type" value="Genomic_DNA"/>
</dbReference>
<name>X1AI44_9ZZZZ</name>